<sequence>MFTPPNPDIESTPDDFIRAVLYPFAMADYDGAQAIRLSAVPDSDVLQGLPIDLVNEALSAAQEAGLIERVEERPGAIALTPLGRKKFLLVRDGFYDDDAIDDLRRILATLDLRALRLSGDYHLHRQNCTALAAYPDQPCPRTGRWLARRLEQRQCELREGDAMPLPEVDAQDRPVFWYLMKT</sequence>
<proteinExistence type="predicted"/>
<comment type="caution">
    <text evidence="1">The sequence shown here is derived from an EMBL/GenBank/DDBJ whole genome shotgun (WGS) entry which is preliminary data.</text>
</comment>
<organism evidence="1">
    <name type="scientific">Herbaspirillum huttiense subsp. nephrolepidis</name>
    <dbReference type="NCBI Taxonomy" id="3075126"/>
    <lineage>
        <taxon>Bacteria</taxon>
        <taxon>Pseudomonadati</taxon>
        <taxon>Pseudomonadota</taxon>
        <taxon>Betaproteobacteria</taxon>
        <taxon>Burkholderiales</taxon>
        <taxon>Oxalobacteraceae</taxon>
        <taxon>Herbaspirillum</taxon>
    </lineage>
</organism>
<dbReference type="AlphaFoldDB" id="A0AAE4G8E8"/>
<dbReference type="EMBL" id="JAVRAA010000004">
    <property type="protein sequence ID" value="MDT0337050.1"/>
    <property type="molecule type" value="Genomic_DNA"/>
</dbReference>
<accession>A0AAE4G8E8</accession>
<protein>
    <submittedName>
        <fullName evidence="1">Uncharacterized protein</fullName>
    </submittedName>
</protein>
<name>A0AAE4G8E8_9BURK</name>
<evidence type="ECO:0000313" key="1">
    <source>
        <dbReference type="EMBL" id="MDT0337050.1"/>
    </source>
</evidence>
<reference evidence="1" key="1">
    <citation type="submission" date="2023-02" db="EMBL/GenBank/DDBJ databases">
        <title>Description of Herbaspirillum huttiense subsp. nephrolepsisexaltata and Herbaspirillum huttiense subsp. lycopersicon.</title>
        <authorList>
            <person name="Poudel M."/>
            <person name="Sharma A."/>
            <person name="Goss E."/>
            <person name="Tapia J.H."/>
            <person name="Harmon C.M."/>
            <person name="Jones J.B."/>
        </authorList>
    </citation>
    <scope>NUCLEOTIDE SEQUENCE</scope>
    <source>
        <strain evidence="1">NC40101</strain>
    </source>
</reference>
<gene>
    <name evidence="1" type="ORF">RJN63_09450</name>
</gene>
<dbReference type="RefSeq" id="WP_310837863.1">
    <property type="nucleotide sequence ID" value="NZ_JAVLSM010000009.1"/>
</dbReference>